<proteinExistence type="inferred from homology"/>
<dbReference type="InterPro" id="IPR000055">
    <property type="entry name" value="Restrct_endonuc_typeI_TRD"/>
</dbReference>
<evidence type="ECO:0000313" key="6">
    <source>
        <dbReference type="Proteomes" id="UP000534286"/>
    </source>
</evidence>
<comment type="similarity">
    <text evidence="1">Belongs to the type-I restriction system S methylase family.</text>
</comment>
<reference evidence="5 6" key="1">
    <citation type="submission" date="2020-08" db="EMBL/GenBank/DDBJ databases">
        <title>Sequencing the genomes of 1000 actinobacteria strains.</title>
        <authorList>
            <person name="Klenk H.-P."/>
        </authorList>
    </citation>
    <scope>NUCLEOTIDE SEQUENCE [LARGE SCALE GENOMIC DNA]</scope>
    <source>
        <strain evidence="5 6">DSM 43023</strain>
    </source>
</reference>
<evidence type="ECO:0000256" key="3">
    <source>
        <dbReference type="ARBA" id="ARBA00023125"/>
    </source>
</evidence>
<dbReference type="PANTHER" id="PTHR30408:SF12">
    <property type="entry name" value="TYPE I RESTRICTION ENZYME MJAVIII SPECIFICITY SUBUNIT"/>
    <property type="match status" value="1"/>
</dbReference>
<dbReference type="GO" id="GO:0009035">
    <property type="term" value="F:type I site-specific deoxyribonuclease activity"/>
    <property type="evidence" value="ECO:0007669"/>
    <property type="project" value="UniProtKB-EC"/>
</dbReference>
<comment type="caution">
    <text evidence="5">The sequence shown here is derived from an EMBL/GenBank/DDBJ whole genome shotgun (WGS) entry which is preliminary data.</text>
</comment>
<dbReference type="Pfam" id="PF01420">
    <property type="entry name" value="Methylase_S"/>
    <property type="match status" value="1"/>
</dbReference>
<dbReference type="Gene3D" id="3.90.220.20">
    <property type="entry name" value="DNA methylase specificity domains"/>
    <property type="match status" value="2"/>
</dbReference>
<accession>A0A7W7S2V2</accession>
<dbReference type="PANTHER" id="PTHR30408">
    <property type="entry name" value="TYPE-1 RESTRICTION ENZYME ECOKI SPECIFICITY PROTEIN"/>
    <property type="match status" value="1"/>
</dbReference>
<name>A0A7W7S2V2_9ACTN</name>
<dbReference type="GO" id="GO:0003677">
    <property type="term" value="F:DNA binding"/>
    <property type="evidence" value="ECO:0007669"/>
    <property type="project" value="UniProtKB-KW"/>
</dbReference>
<evidence type="ECO:0000256" key="2">
    <source>
        <dbReference type="ARBA" id="ARBA00022747"/>
    </source>
</evidence>
<dbReference type="AlphaFoldDB" id="A0A7W7S2V2"/>
<evidence type="ECO:0000313" key="5">
    <source>
        <dbReference type="EMBL" id="MBB4941996.1"/>
    </source>
</evidence>
<dbReference type="InterPro" id="IPR052021">
    <property type="entry name" value="Type-I_RS_S_subunit"/>
</dbReference>
<organism evidence="5 6">
    <name type="scientific">Streptosporangium album</name>
    <dbReference type="NCBI Taxonomy" id="47479"/>
    <lineage>
        <taxon>Bacteria</taxon>
        <taxon>Bacillati</taxon>
        <taxon>Actinomycetota</taxon>
        <taxon>Actinomycetes</taxon>
        <taxon>Streptosporangiales</taxon>
        <taxon>Streptosporangiaceae</taxon>
        <taxon>Streptosporangium</taxon>
    </lineage>
</organism>
<dbReference type="Proteomes" id="UP000534286">
    <property type="component" value="Unassembled WGS sequence"/>
</dbReference>
<dbReference type="SUPFAM" id="SSF116734">
    <property type="entry name" value="DNA methylase specificity domain"/>
    <property type="match status" value="2"/>
</dbReference>
<keyword evidence="6" id="KW-1185">Reference proteome</keyword>
<evidence type="ECO:0000256" key="1">
    <source>
        <dbReference type="ARBA" id="ARBA00010923"/>
    </source>
</evidence>
<dbReference type="CDD" id="cd17253">
    <property type="entry name" value="RMtype1_S_Eco933I-TRD2-CR2_like"/>
    <property type="match status" value="1"/>
</dbReference>
<dbReference type="EC" id="3.1.21.3" evidence="5"/>
<keyword evidence="2" id="KW-0680">Restriction system</keyword>
<evidence type="ECO:0000259" key="4">
    <source>
        <dbReference type="Pfam" id="PF01420"/>
    </source>
</evidence>
<protein>
    <submittedName>
        <fullName evidence="5">Type I restriction enzyme S subunit</fullName>
        <ecNumber evidence="5">3.1.21.3</ecNumber>
    </submittedName>
</protein>
<keyword evidence="3" id="KW-0238">DNA-binding</keyword>
<dbReference type="InterPro" id="IPR044946">
    <property type="entry name" value="Restrct_endonuc_typeI_TRD_sf"/>
</dbReference>
<feature type="domain" description="Type I restriction modification DNA specificity" evidence="4">
    <location>
        <begin position="75"/>
        <end position="178"/>
    </location>
</feature>
<sequence length="417" mass="46909">MSKHSMKVPNFAGWDEQALQEICITISRGTAPAYVEHSPIRAIGQRCVQNSGFDASSARLHDKRAIRVLRAQLGDVLLNSTGTGTIGRSCIFNDSGDFMVDGHVTVLRVEPSSTDPRWINSLLRSQWGQKYLESHCYTGSTNQVELSRKELDCTSVPMPSLAEQRRIAEILDILDAHLSNAWALIDKLSSVERGMLHDALSRGMRAASSGMAWRWTPVANVGEVKLGRQRSPQHESGRHMRPYLRVANVFNGYIDYSDVLEMNFTPREQEIYGLRRGDILLNEGQSLELVGRSAIFNGPAGICFQNTLVRFRSNLVSPEYAQAVFRYWLRTGEFTKIAKQTTSIAHLGADRFARMSFPVPPEDEERRMVRSLHSLSERMTAERERAKHLELLKQGLMEDLLTGRVRVPEAEAVLEGL</sequence>
<dbReference type="EMBL" id="JACHJU010000003">
    <property type="protein sequence ID" value="MBB4941996.1"/>
    <property type="molecule type" value="Genomic_DNA"/>
</dbReference>
<dbReference type="RefSeq" id="WP_184758045.1">
    <property type="nucleotide sequence ID" value="NZ_BAABEK010000034.1"/>
</dbReference>
<gene>
    <name evidence="5" type="ORF">FHR32_006382</name>
</gene>
<keyword evidence="5" id="KW-0378">Hydrolase</keyword>
<dbReference type="GO" id="GO:0009307">
    <property type="term" value="P:DNA restriction-modification system"/>
    <property type="evidence" value="ECO:0007669"/>
    <property type="project" value="UniProtKB-KW"/>
</dbReference>